<keyword evidence="2" id="KW-0472">Membrane</keyword>
<evidence type="ECO:0000313" key="3">
    <source>
        <dbReference type="EMBL" id="KAK2606230.1"/>
    </source>
</evidence>
<dbReference type="EMBL" id="JASWJB010000044">
    <property type="protein sequence ID" value="KAK2606230.1"/>
    <property type="molecule type" value="Genomic_DNA"/>
</dbReference>
<feature type="compositionally biased region" description="Basic residues" evidence="1">
    <location>
        <begin position="105"/>
        <end position="122"/>
    </location>
</feature>
<feature type="transmembrane region" description="Helical" evidence="2">
    <location>
        <begin position="61"/>
        <end position="84"/>
    </location>
</feature>
<sequence>MAPALIIRPSSWLDHAHQPSRVTPTTDPLATKAGVFARQATVTVTAAPAPSNDNGNQAQTLSAGAIAGIIIGSVIGILLLIWIVRSCFNLGAPPQNRESMYHHVKPERHHHHHSRHSSRPRRYSYTSEVSVPPAVMVPDATRTRSRQRSYLYEDDRRGRRYKRAY</sequence>
<feature type="region of interest" description="Disordered" evidence="1">
    <location>
        <begin position="105"/>
        <end position="128"/>
    </location>
</feature>
<keyword evidence="2" id="KW-0812">Transmembrane</keyword>
<gene>
    <name evidence="3" type="ORF">QQS21_003401</name>
</gene>
<proteinExistence type="predicted"/>
<keyword evidence="2" id="KW-1133">Transmembrane helix</keyword>
<comment type="caution">
    <text evidence="3">The sequence shown here is derived from an EMBL/GenBank/DDBJ whole genome shotgun (WGS) entry which is preliminary data.</text>
</comment>
<dbReference type="Proteomes" id="UP001251528">
    <property type="component" value="Unassembled WGS sequence"/>
</dbReference>
<keyword evidence="4" id="KW-1185">Reference proteome</keyword>
<name>A0AAJ0G0K5_9HYPO</name>
<organism evidence="3 4">
    <name type="scientific">Conoideocrella luteorostrata</name>
    <dbReference type="NCBI Taxonomy" id="1105319"/>
    <lineage>
        <taxon>Eukaryota</taxon>
        <taxon>Fungi</taxon>
        <taxon>Dikarya</taxon>
        <taxon>Ascomycota</taxon>
        <taxon>Pezizomycotina</taxon>
        <taxon>Sordariomycetes</taxon>
        <taxon>Hypocreomycetidae</taxon>
        <taxon>Hypocreales</taxon>
        <taxon>Clavicipitaceae</taxon>
        <taxon>Conoideocrella</taxon>
    </lineage>
</organism>
<accession>A0AAJ0G0K5</accession>
<evidence type="ECO:0000313" key="4">
    <source>
        <dbReference type="Proteomes" id="UP001251528"/>
    </source>
</evidence>
<evidence type="ECO:0000256" key="1">
    <source>
        <dbReference type="SAM" id="MobiDB-lite"/>
    </source>
</evidence>
<dbReference type="AlphaFoldDB" id="A0AAJ0G0K5"/>
<evidence type="ECO:0000256" key="2">
    <source>
        <dbReference type="SAM" id="Phobius"/>
    </source>
</evidence>
<reference evidence="3" key="1">
    <citation type="submission" date="2023-06" db="EMBL/GenBank/DDBJ databases">
        <title>Conoideocrella luteorostrata (Hypocreales: Clavicipitaceae), a potential biocontrol fungus for elongate hemlock scale in United States Christmas tree production areas.</title>
        <authorList>
            <person name="Barrett H."/>
            <person name="Lovett B."/>
            <person name="Macias A.M."/>
            <person name="Stajich J.E."/>
            <person name="Kasson M.T."/>
        </authorList>
    </citation>
    <scope>NUCLEOTIDE SEQUENCE</scope>
    <source>
        <strain evidence="3">ARSEF 14590</strain>
    </source>
</reference>
<protein>
    <submittedName>
        <fullName evidence="3">Uncharacterized protein</fullName>
    </submittedName>
</protein>